<accession>A0A5B1CEY0</accession>
<protein>
    <submittedName>
        <fullName evidence="1">Uncharacterized protein</fullName>
    </submittedName>
</protein>
<evidence type="ECO:0000313" key="1">
    <source>
        <dbReference type="EMBL" id="KAA1257894.1"/>
    </source>
</evidence>
<proteinExistence type="predicted"/>
<dbReference type="EMBL" id="VRLW01000001">
    <property type="protein sequence ID" value="KAA1257894.1"/>
    <property type="molecule type" value="Genomic_DNA"/>
</dbReference>
<organism evidence="1 2">
    <name type="scientific">Rubripirellula obstinata</name>
    <dbReference type="NCBI Taxonomy" id="406547"/>
    <lineage>
        <taxon>Bacteria</taxon>
        <taxon>Pseudomonadati</taxon>
        <taxon>Planctomycetota</taxon>
        <taxon>Planctomycetia</taxon>
        <taxon>Pirellulales</taxon>
        <taxon>Pirellulaceae</taxon>
        <taxon>Rubripirellula</taxon>
    </lineage>
</organism>
<name>A0A5B1CEY0_9BACT</name>
<comment type="caution">
    <text evidence="1">The sequence shown here is derived from an EMBL/GenBank/DDBJ whole genome shotgun (WGS) entry which is preliminary data.</text>
</comment>
<evidence type="ECO:0000313" key="2">
    <source>
        <dbReference type="Proteomes" id="UP000322699"/>
    </source>
</evidence>
<sequence length="63" mass="7297">MQSQRFSGPGIAPRVVLARTRGAMPTRLNNLEILQGVGHRPARPRICNNRYRSNVDLLRSRWW</sequence>
<gene>
    <name evidence="1" type="ORF">LF1_03840</name>
</gene>
<dbReference type="Proteomes" id="UP000322699">
    <property type="component" value="Unassembled WGS sequence"/>
</dbReference>
<keyword evidence="2" id="KW-1185">Reference proteome</keyword>
<reference evidence="1 2" key="1">
    <citation type="submission" date="2019-08" db="EMBL/GenBank/DDBJ databases">
        <title>Deep-cultivation of Planctomycetes and their phenomic and genomic characterization uncovers novel biology.</title>
        <authorList>
            <person name="Wiegand S."/>
            <person name="Jogler M."/>
            <person name="Boedeker C."/>
            <person name="Pinto D."/>
            <person name="Vollmers J."/>
            <person name="Rivas-Marin E."/>
            <person name="Kohn T."/>
            <person name="Peeters S.H."/>
            <person name="Heuer A."/>
            <person name="Rast P."/>
            <person name="Oberbeckmann S."/>
            <person name="Bunk B."/>
            <person name="Jeske O."/>
            <person name="Meyerdierks A."/>
            <person name="Storesund J.E."/>
            <person name="Kallscheuer N."/>
            <person name="Luecker S."/>
            <person name="Lage O.M."/>
            <person name="Pohl T."/>
            <person name="Merkel B.J."/>
            <person name="Hornburger P."/>
            <person name="Mueller R.-W."/>
            <person name="Bruemmer F."/>
            <person name="Labrenz M."/>
            <person name="Spormann A.M."/>
            <person name="Op Den Camp H."/>
            <person name="Overmann J."/>
            <person name="Amann R."/>
            <person name="Jetten M.S.M."/>
            <person name="Mascher T."/>
            <person name="Medema M.H."/>
            <person name="Devos D.P."/>
            <person name="Kaster A.-K."/>
            <person name="Ovreas L."/>
            <person name="Rohde M."/>
            <person name="Galperin M.Y."/>
            <person name="Jogler C."/>
        </authorList>
    </citation>
    <scope>NUCLEOTIDE SEQUENCE [LARGE SCALE GENOMIC DNA]</scope>
    <source>
        <strain evidence="1 2">LF1</strain>
    </source>
</reference>
<dbReference type="AlphaFoldDB" id="A0A5B1CEY0"/>